<keyword evidence="3 6" id="KW-0547">Nucleotide-binding</keyword>
<gene>
    <name evidence="6" type="primary">recF</name>
    <name evidence="8" type="ORF">SAOR_16335</name>
</gene>
<dbReference type="Pfam" id="PF02463">
    <property type="entry name" value="SMC_N"/>
    <property type="match status" value="1"/>
</dbReference>
<dbReference type="InterPro" id="IPR003395">
    <property type="entry name" value="RecF/RecN/SMC_N"/>
</dbReference>
<dbReference type="Gene3D" id="1.20.1050.90">
    <property type="entry name" value="RecF/RecN/SMC, N-terminal domain"/>
    <property type="match status" value="1"/>
</dbReference>
<evidence type="ECO:0000313" key="8">
    <source>
        <dbReference type="EMBL" id="ROO24000.1"/>
    </source>
</evidence>
<keyword evidence="6" id="KW-0234">DNA repair</keyword>
<feature type="domain" description="RecF/RecN/SMC N-terminal" evidence="7">
    <location>
        <begin position="3"/>
        <end position="353"/>
    </location>
</feature>
<evidence type="ECO:0000256" key="6">
    <source>
        <dbReference type="HAMAP-Rule" id="MF_00365"/>
    </source>
</evidence>
<dbReference type="EMBL" id="AYKH01000044">
    <property type="protein sequence ID" value="ROO24000.1"/>
    <property type="molecule type" value="Genomic_DNA"/>
</dbReference>
<dbReference type="RefSeq" id="WP_123632360.1">
    <property type="nucleotide sequence ID" value="NZ_AYKH01000044.1"/>
</dbReference>
<reference evidence="8 9" key="1">
    <citation type="submission" date="2013-10" db="EMBL/GenBank/DDBJ databases">
        <title>Salinisphaera orenii MK-B5 Genome Sequencing.</title>
        <authorList>
            <person name="Lai Q."/>
            <person name="Li C."/>
            <person name="Shao Z."/>
        </authorList>
    </citation>
    <scope>NUCLEOTIDE SEQUENCE [LARGE SCALE GENOMIC DNA]</scope>
    <source>
        <strain evidence="8 9">MK-B5</strain>
    </source>
</reference>
<evidence type="ECO:0000256" key="3">
    <source>
        <dbReference type="ARBA" id="ARBA00022741"/>
    </source>
</evidence>
<keyword evidence="5 6" id="KW-0238">DNA-binding</keyword>
<evidence type="ECO:0000259" key="7">
    <source>
        <dbReference type="Pfam" id="PF02463"/>
    </source>
</evidence>
<dbReference type="GO" id="GO:0006260">
    <property type="term" value="P:DNA replication"/>
    <property type="evidence" value="ECO:0007669"/>
    <property type="project" value="UniProtKB-UniRule"/>
</dbReference>
<evidence type="ECO:0000256" key="1">
    <source>
        <dbReference type="ARBA" id="ARBA00022490"/>
    </source>
</evidence>
<comment type="subcellular location">
    <subcellularLocation>
        <location evidence="6">Cytoplasm</location>
    </subcellularLocation>
</comment>
<evidence type="ECO:0000256" key="4">
    <source>
        <dbReference type="ARBA" id="ARBA00022840"/>
    </source>
</evidence>
<dbReference type="GO" id="GO:0003697">
    <property type="term" value="F:single-stranded DNA binding"/>
    <property type="evidence" value="ECO:0007669"/>
    <property type="project" value="UniProtKB-UniRule"/>
</dbReference>
<dbReference type="GO" id="GO:0005524">
    <property type="term" value="F:ATP binding"/>
    <property type="evidence" value="ECO:0007669"/>
    <property type="project" value="UniProtKB-UniRule"/>
</dbReference>
<dbReference type="AlphaFoldDB" id="A0A423PEK6"/>
<dbReference type="HAMAP" id="MF_00365">
    <property type="entry name" value="RecF"/>
    <property type="match status" value="1"/>
</dbReference>
<sequence length="362" mass="40854">MQLTRLRLTDFRCFEALEINPGPGVNVITGDNASGKTSLLEALYILGRGQSFRHATARPAVREGQTAFTVHGLIRSGEQRSRQLAVQRDRRGMHYRCDGNPSTTRLDLVNAFPLQLIDPNLHRLLEQGPRYRRHFLDWGVFHVEQAFFPAWHRYRRALRQRNRALKARWAKKDVIAWDAELVHNAEIVDACRRAYIEDIRRYMPAQAERLLGEATIAIDYEPGWRHDEGFGAALAAGLDQDQRMGFTQRGPHRADLRISVAETTARDWVSRGQQKVLTAALLIVQARLLHLRRGVQPILLVDDLAAELGPQYRDGLAAEIAALGGQCFVTFLEAALVPAALTPRRLFHVEQGRVTAHGDDAC</sequence>
<name>A0A423PEK6_9GAMM</name>
<dbReference type="InterPro" id="IPR001238">
    <property type="entry name" value="DNA-binding_RecF"/>
</dbReference>
<keyword evidence="1 6" id="KW-0963">Cytoplasm</keyword>
<keyword evidence="9" id="KW-1185">Reference proteome</keyword>
<evidence type="ECO:0000256" key="2">
    <source>
        <dbReference type="ARBA" id="ARBA00022705"/>
    </source>
</evidence>
<dbReference type="SUPFAM" id="SSF52540">
    <property type="entry name" value="P-loop containing nucleoside triphosphate hydrolases"/>
    <property type="match status" value="1"/>
</dbReference>
<evidence type="ECO:0000313" key="9">
    <source>
        <dbReference type="Proteomes" id="UP000283993"/>
    </source>
</evidence>
<comment type="function">
    <text evidence="6">The RecF protein is involved in DNA metabolism; it is required for DNA replication and normal SOS inducibility. RecF binds preferentially to single-stranded, linear DNA. It also seems to bind ATP.</text>
</comment>
<dbReference type="NCBIfam" id="TIGR00611">
    <property type="entry name" value="recf"/>
    <property type="match status" value="1"/>
</dbReference>
<keyword evidence="6" id="KW-0742">SOS response</keyword>
<dbReference type="GO" id="GO:0000731">
    <property type="term" value="P:DNA synthesis involved in DNA repair"/>
    <property type="evidence" value="ECO:0007669"/>
    <property type="project" value="TreeGrafter"/>
</dbReference>
<dbReference type="PANTHER" id="PTHR32182">
    <property type="entry name" value="DNA REPLICATION AND REPAIR PROTEIN RECF"/>
    <property type="match status" value="1"/>
</dbReference>
<dbReference type="Gene3D" id="3.40.50.300">
    <property type="entry name" value="P-loop containing nucleotide triphosphate hydrolases"/>
    <property type="match status" value="1"/>
</dbReference>
<protein>
    <recommendedName>
        <fullName evidence="6">DNA replication and repair protein RecF</fullName>
    </recommendedName>
</protein>
<dbReference type="InterPro" id="IPR027417">
    <property type="entry name" value="P-loop_NTPase"/>
</dbReference>
<dbReference type="PANTHER" id="PTHR32182:SF0">
    <property type="entry name" value="DNA REPLICATION AND REPAIR PROTEIN RECF"/>
    <property type="match status" value="1"/>
</dbReference>
<accession>A0A423PEK6</accession>
<comment type="similarity">
    <text evidence="6">Belongs to the RecF family.</text>
</comment>
<proteinExistence type="inferred from homology"/>
<dbReference type="Proteomes" id="UP000283993">
    <property type="component" value="Unassembled WGS sequence"/>
</dbReference>
<dbReference type="GO" id="GO:0005737">
    <property type="term" value="C:cytoplasm"/>
    <property type="evidence" value="ECO:0007669"/>
    <property type="project" value="UniProtKB-SubCell"/>
</dbReference>
<keyword evidence="6" id="KW-0227">DNA damage</keyword>
<keyword evidence="2 6" id="KW-0235">DNA replication</keyword>
<dbReference type="GO" id="GO:0009432">
    <property type="term" value="P:SOS response"/>
    <property type="evidence" value="ECO:0007669"/>
    <property type="project" value="UniProtKB-UniRule"/>
</dbReference>
<organism evidence="8 9">
    <name type="scientific">Salinisphaera orenii MK-B5</name>
    <dbReference type="NCBI Taxonomy" id="856730"/>
    <lineage>
        <taxon>Bacteria</taxon>
        <taxon>Pseudomonadati</taxon>
        <taxon>Pseudomonadota</taxon>
        <taxon>Gammaproteobacteria</taxon>
        <taxon>Salinisphaerales</taxon>
        <taxon>Salinisphaeraceae</taxon>
        <taxon>Salinisphaera</taxon>
    </lineage>
</organism>
<feature type="binding site" evidence="6">
    <location>
        <begin position="30"/>
        <end position="37"/>
    </location>
    <ligand>
        <name>ATP</name>
        <dbReference type="ChEBI" id="CHEBI:30616"/>
    </ligand>
</feature>
<comment type="caution">
    <text evidence="8">The sequence shown here is derived from an EMBL/GenBank/DDBJ whole genome shotgun (WGS) entry which is preliminary data.</text>
</comment>
<keyword evidence="4 6" id="KW-0067">ATP-binding</keyword>
<dbReference type="GO" id="GO:0006302">
    <property type="term" value="P:double-strand break repair"/>
    <property type="evidence" value="ECO:0007669"/>
    <property type="project" value="TreeGrafter"/>
</dbReference>
<dbReference type="InterPro" id="IPR042174">
    <property type="entry name" value="RecF_2"/>
</dbReference>
<evidence type="ECO:0000256" key="5">
    <source>
        <dbReference type="ARBA" id="ARBA00023125"/>
    </source>
</evidence>